<dbReference type="RefSeq" id="WP_012186731.1">
    <property type="nucleotide sequence ID" value="NC_009954.1"/>
</dbReference>
<dbReference type="EMBL" id="CP000852">
    <property type="protein sequence ID" value="ABW02512.1"/>
    <property type="molecule type" value="Genomic_DNA"/>
</dbReference>
<keyword evidence="3" id="KW-1185">Reference proteome</keyword>
<gene>
    <name evidence="2" type="ordered locus">Cmaq_1689</name>
</gene>
<dbReference type="HOGENOM" id="CLU_105758_2_0_2"/>
<keyword evidence="1" id="KW-0812">Transmembrane</keyword>
<dbReference type="OrthoDB" id="378898at2157"/>
<dbReference type="STRING" id="397948.Cmaq_1689"/>
<dbReference type="AlphaFoldDB" id="A8MAD5"/>
<dbReference type="eggNOG" id="arCOG01644">
    <property type="taxonomic scope" value="Archaea"/>
</dbReference>
<reference evidence="2 3" key="1">
    <citation type="submission" date="2007-10" db="EMBL/GenBank/DDBJ databases">
        <title>Complete sequence of Caldivirga maquilingensis IC-167.</title>
        <authorList>
            <consortium name="US DOE Joint Genome Institute"/>
            <person name="Copeland A."/>
            <person name="Lucas S."/>
            <person name="Lapidus A."/>
            <person name="Barry K."/>
            <person name="Glavina del Rio T."/>
            <person name="Dalin E."/>
            <person name="Tice H."/>
            <person name="Pitluck S."/>
            <person name="Saunders E."/>
            <person name="Brettin T."/>
            <person name="Bruce D."/>
            <person name="Detter J.C."/>
            <person name="Han C."/>
            <person name="Schmutz J."/>
            <person name="Larimer F."/>
            <person name="Land M."/>
            <person name="Hauser L."/>
            <person name="Kyrpides N."/>
            <person name="Ivanova N."/>
            <person name="Biddle J.F."/>
            <person name="Zhang Z."/>
            <person name="Fitz-Gibbon S.T."/>
            <person name="Lowe T.M."/>
            <person name="Saltikov C."/>
            <person name="House C.H."/>
            <person name="Richardson P."/>
        </authorList>
    </citation>
    <scope>NUCLEOTIDE SEQUENCE [LARGE SCALE GENOMIC DNA]</scope>
    <source>
        <strain evidence="3">ATCC 700844 / DSM 13496 / JCM 10307 / IC-167</strain>
    </source>
</reference>
<evidence type="ECO:0000256" key="1">
    <source>
        <dbReference type="SAM" id="Phobius"/>
    </source>
</evidence>
<dbReference type="Pfam" id="PF06195">
    <property type="entry name" value="DUF996"/>
    <property type="match status" value="1"/>
</dbReference>
<feature type="transmembrane region" description="Helical" evidence="1">
    <location>
        <begin position="148"/>
        <end position="180"/>
    </location>
</feature>
<dbReference type="Proteomes" id="UP000001137">
    <property type="component" value="Chromosome"/>
</dbReference>
<dbReference type="KEGG" id="cma:Cmaq_1689"/>
<evidence type="ECO:0000313" key="2">
    <source>
        <dbReference type="EMBL" id="ABW02512.1"/>
    </source>
</evidence>
<sequence length="187" mass="20261">MSFDSAKVLAGVGALLAGIGIFGYVIPSIIGLILFLVGMVELANYFNDSRLKSDVMNWFIFGLIALIVLAIGVFLAVIPVTLSFSGMHVNYPMIPYHPYHPFLAGLLIIMVVVIITAVFFLLSAIYLRRAMSNMSSRTGEKLFESGGLIYLIGAVLTFIIIGVLIILVAWIIIGVALLSIKEPGRNP</sequence>
<dbReference type="InterPro" id="IPR010397">
    <property type="entry name" value="DUF996"/>
</dbReference>
<feature type="transmembrane region" description="Helical" evidence="1">
    <location>
        <begin position="12"/>
        <end position="37"/>
    </location>
</feature>
<dbReference type="GeneID" id="5708916"/>
<protein>
    <recommendedName>
        <fullName evidence="4">DUF996 domain-containing protein</fullName>
    </recommendedName>
</protein>
<keyword evidence="1" id="KW-1133">Transmembrane helix</keyword>
<name>A8MAD5_CALMQ</name>
<organism evidence="2 3">
    <name type="scientific">Caldivirga maquilingensis (strain ATCC 700844 / DSM 13496 / JCM 10307 / IC-167)</name>
    <dbReference type="NCBI Taxonomy" id="397948"/>
    <lineage>
        <taxon>Archaea</taxon>
        <taxon>Thermoproteota</taxon>
        <taxon>Thermoprotei</taxon>
        <taxon>Thermoproteales</taxon>
        <taxon>Thermoproteaceae</taxon>
        <taxon>Caldivirga</taxon>
    </lineage>
</organism>
<evidence type="ECO:0008006" key="4">
    <source>
        <dbReference type="Google" id="ProtNLM"/>
    </source>
</evidence>
<feature type="transmembrane region" description="Helical" evidence="1">
    <location>
        <begin position="58"/>
        <end position="82"/>
    </location>
</feature>
<keyword evidence="1" id="KW-0472">Membrane</keyword>
<accession>A8MAD5</accession>
<feature type="transmembrane region" description="Helical" evidence="1">
    <location>
        <begin position="102"/>
        <end position="127"/>
    </location>
</feature>
<proteinExistence type="predicted"/>
<evidence type="ECO:0000313" key="3">
    <source>
        <dbReference type="Proteomes" id="UP000001137"/>
    </source>
</evidence>